<dbReference type="InterPro" id="IPR051288">
    <property type="entry name" value="Serum_paraoxonase/arylesterase"/>
</dbReference>
<evidence type="ECO:0000313" key="2">
    <source>
        <dbReference type="Proteomes" id="UP000305948"/>
    </source>
</evidence>
<reference evidence="1 2" key="1">
    <citation type="journal article" date="2019" name="Nat. Ecol. Evol.">
        <title>Megaphylogeny resolves global patterns of mushroom evolution.</title>
        <authorList>
            <person name="Varga T."/>
            <person name="Krizsan K."/>
            <person name="Foldi C."/>
            <person name="Dima B."/>
            <person name="Sanchez-Garcia M."/>
            <person name="Sanchez-Ramirez S."/>
            <person name="Szollosi G.J."/>
            <person name="Szarkandi J.G."/>
            <person name="Papp V."/>
            <person name="Albert L."/>
            <person name="Andreopoulos W."/>
            <person name="Angelini C."/>
            <person name="Antonin V."/>
            <person name="Barry K.W."/>
            <person name="Bougher N.L."/>
            <person name="Buchanan P."/>
            <person name="Buyck B."/>
            <person name="Bense V."/>
            <person name="Catcheside P."/>
            <person name="Chovatia M."/>
            <person name="Cooper J."/>
            <person name="Damon W."/>
            <person name="Desjardin D."/>
            <person name="Finy P."/>
            <person name="Geml J."/>
            <person name="Haridas S."/>
            <person name="Hughes K."/>
            <person name="Justo A."/>
            <person name="Karasinski D."/>
            <person name="Kautmanova I."/>
            <person name="Kiss B."/>
            <person name="Kocsube S."/>
            <person name="Kotiranta H."/>
            <person name="LaButti K.M."/>
            <person name="Lechner B.E."/>
            <person name="Liimatainen K."/>
            <person name="Lipzen A."/>
            <person name="Lukacs Z."/>
            <person name="Mihaltcheva S."/>
            <person name="Morgado L.N."/>
            <person name="Niskanen T."/>
            <person name="Noordeloos M.E."/>
            <person name="Ohm R.A."/>
            <person name="Ortiz-Santana B."/>
            <person name="Ovrebo C."/>
            <person name="Racz N."/>
            <person name="Riley R."/>
            <person name="Savchenko A."/>
            <person name="Shiryaev A."/>
            <person name="Soop K."/>
            <person name="Spirin V."/>
            <person name="Szebenyi C."/>
            <person name="Tomsovsky M."/>
            <person name="Tulloss R.E."/>
            <person name="Uehling J."/>
            <person name="Grigoriev I.V."/>
            <person name="Vagvolgyi C."/>
            <person name="Papp T."/>
            <person name="Martin F.M."/>
            <person name="Miettinen O."/>
            <person name="Hibbett D.S."/>
            <person name="Nagy L.G."/>
        </authorList>
    </citation>
    <scope>NUCLEOTIDE SEQUENCE [LARGE SCALE GENOMIC DNA]</scope>
    <source>
        <strain evidence="1 2">OMC1185</strain>
    </source>
</reference>
<evidence type="ECO:0000313" key="1">
    <source>
        <dbReference type="EMBL" id="TFK47841.1"/>
    </source>
</evidence>
<protein>
    <submittedName>
        <fullName evidence="1">Calcium-dependent phosphotriesterase</fullName>
    </submittedName>
</protein>
<dbReference type="Proteomes" id="UP000305948">
    <property type="component" value="Unassembled WGS sequence"/>
</dbReference>
<dbReference type="EMBL" id="ML213522">
    <property type="protein sequence ID" value="TFK47841.1"/>
    <property type="molecule type" value="Genomic_DNA"/>
</dbReference>
<dbReference type="InterPro" id="IPR011042">
    <property type="entry name" value="6-blade_b-propeller_TolB-like"/>
</dbReference>
<dbReference type="PANTHER" id="PTHR11799">
    <property type="entry name" value="PARAOXONASE"/>
    <property type="match status" value="1"/>
</dbReference>
<dbReference type="OrthoDB" id="5307922at2759"/>
<sequence length="434" mass="47668">MKESLVVFAVLVSVIAWRNGLVAKNLFLTKAPLPPAYYSSGDYRSKCRIIDEEPQLKYCEDATFWDLKDSDGELQDRLLIVSCDPNRKAWNTVMGPMRDAIPRGALWVYDHKSDKVEHVSFEGYPAGHDFHPLGLEIWPSFAGNASNLFVVNHGRHNTTIEQFYMSPSKPNQATWVRTLTSKYFISPNSVALTSPTSFYVTNDHLMTRRLPSILGEVLPMTESLLGLPLGWVSHVSITPTSSGSLSTDIHHTFSAIGIPFANGAVLSHDGKTLAVASSSLGEVRFYARNSATNALSLTSRVPLPFAADNIMFDDEGALIVAGHPHFPSLIAVSKNKTDAAAPSWVTALKPRQLYLKHPETGAHLALKTPSPDFDMQAPLSVSKRVPPARSHEVETLYQSDGSHFPNSCTSLRDSRSGVLYVFGLYTEGILACKP</sequence>
<dbReference type="SUPFAM" id="SSF63829">
    <property type="entry name" value="Calcium-dependent phosphotriesterase"/>
    <property type="match status" value="1"/>
</dbReference>
<dbReference type="AlphaFoldDB" id="A0A5C3N276"/>
<name>A0A5C3N276_9AGAM</name>
<keyword evidence="2" id="KW-1185">Reference proteome</keyword>
<dbReference type="PANTHER" id="PTHR11799:SF30">
    <property type="entry name" value="SERUM PARAOXONASE_ARYLESTERASE 2"/>
    <property type="match status" value="1"/>
</dbReference>
<gene>
    <name evidence="1" type="ORF">OE88DRAFT_752085</name>
</gene>
<accession>A0A5C3N276</accession>
<organism evidence="1 2">
    <name type="scientific">Heliocybe sulcata</name>
    <dbReference type="NCBI Taxonomy" id="5364"/>
    <lineage>
        <taxon>Eukaryota</taxon>
        <taxon>Fungi</taxon>
        <taxon>Dikarya</taxon>
        <taxon>Basidiomycota</taxon>
        <taxon>Agaricomycotina</taxon>
        <taxon>Agaricomycetes</taxon>
        <taxon>Gloeophyllales</taxon>
        <taxon>Gloeophyllaceae</taxon>
        <taxon>Heliocybe</taxon>
    </lineage>
</organism>
<dbReference type="Gene3D" id="2.120.10.30">
    <property type="entry name" value="TolB, C-terminal domain"/>
    <property type="match status" value="1"/>
</dbReference>
<proteinExistence type="predicted"/>